<dbReference type="GO" id="GO:0006508">
    <property type="term" value="P:proteolysis"/>
    <property type="evidence" value="ECO:0007669"/>
    <property type="project" value="InterPro"/>
</dbReference>
<keyword evidence="1" id="KW-0812">Transmembrane</keyword>
<accession>A0A1F6VFZ7</accession>
<reference evidence="3 4" key="1">
    <citation type="journal article" date="2016" name="Nat. Commun.">
        <title>Thousands of microbial genomes shed light on interconnected biogeochemical processes in an aquifer system.</title>
        <authorList>
            <person name="Anantharaman K."/>
            <person name="Brown C.T."/>
            <person name="Hug L.A."/>
            <person name="Sharon I."/>
            <person name="Castelle C.J."/>
            <person name="Probst A.J."/>
            <person name="Thomas B.C."/>
            <person name="Singh A."/>
            <person name="Wilkins M.J."/>
            <person name="Karaoz U."/>
            <person name="Brodie E.L."/>
            <person name="Williams K.H."/>
            <person name="Hubbard S.S."/>
            <person name="Banfield J.F."/>
        </authorList>
    </citation>
    <scope>NUCLEOTIDE SEQUENCE [LARGE SCALE GENOMIC DNA]</scope>
</reference>
<organism evidence="3 4">
    <name type="scientific">Candidatus Nomurabacteria bacterium RIFCSPHIGHO2_01_FULL_42_15</name>
    <dbReference type="NCBI Taxonomy" id="1801742"/>
    <lineage>
        <taxon>Bacteria</taxon>
        <taxon>Candidatus Nomuraibacteriota</taxon>
    </lineage>
</organism>
<dbReference type="Pfam" id="PF02557">
    <property type="entry name" value="VanY"/>
    <property type="match status" value="1"/>
</dbReference>
<dbReference type="EMBL" id="MFTS01000003">
    <property type="protein sequence ID" value="OGI68573.1"/>
    <property type="molecule type" value="Genomic_DNA"/>
</dbReference>
<dbReference type="InterPro" id="IPR003709">
    <property type="entry name" value="VanY-like_core_dom"/>
</dbReference>
<dbReference type="InterPro" id="IPR052179">
    <property type="entry name" value="DD-CPase-like"/>
</dbReference>
<dbReference type="SUPFAM" id="SSF55166">
    <property type="entry name" value="Hedgehog/DD-peptidase"/>
    <property type="match status" value="1"/>
</dbReference>
<dbReference type="Gene3D" id="3.30.1380.10">
    <property type="match status" value="1"/>
</dbReference>
<keyword evidence="1" id="KW-0472">Membrane</keyword>
<proteinExistence type="predicted"/>
<dbReference type="CDD" id="cd14847">
    <property type="entry name" value="DD-carboxypeptidase_like"/>
    <property type="match status" value="1"/>
</dbReference>
<evidence type="ECO:0000313" key="3">
    <source>
        <dbReference type="EMBL" id="OGI68573.1"/>
    </source>
</evidence>
<evidence type="ECO:0000256" key="1">
    <source>
        <dbReference type="SAM" id="Phobius"/>
    </source>
</evidence>
<dbReference type="PANTHER" id="PTHR34385:SF1">
    <property type="entry name" value="PEPTIDOGLYCAN L-ALANYL-D-GLUTAMATE ENDOPEPTIDASE CWLK"/>
    <property type="match status" value="1"/>
</dbReference>
<keyword evidence="1" id="KW-1133">Transmembrane helix</keyword>
<name>A0A1F6VFZ7_9BACT</name>
<dbReference type="GO" id="GO:0008233">
    <property type="term" value="F:peptidase activity"/>
    <property type="evidence" value="ECO:0007669"/>
    <property type="project" value="InterPro"/>
</dbReference>
<comment type="caution">
    <text evidence="3">The sequence shown here is derived from an EMBL/GenBank/DDBJ whole genome shotgun (WGS) entry which is preliminary data.</text>
</comment>
<protein>
    <recommendedName>
        <fullName evidence="2">D-alanyl-D-alanine carboxypeptidase-like core domain-containing protein</fullName>
    </recommendedName>
</protein>
<dbReference type="InterPro" id="IPR009045">
    <property type="entry name" value="Zn_M74/Hedgehog-like"/>
</dbReference>
<evidence type="ECO:0000259" key="2">
    <source>
        <dbReference type="Pfam" id="PF02557"/>
    </source>
</evidence>
<evidence type="ECO:0000313" key="4">
    <source>
        <dbReference type="Proteomes" id="UP000178235"/>
    </source>
</evidence>
<feature type="transmembrane region" description="Helical" evidence="1">
    <location>
        <begin position="7"/>
        <end position="29"/>
    </location>
</feature>
<gene>
    <name evidence="3" type="ORF">A2738_01695</name>
</gene>
<dbReference type="AlphaFoldDB" id="A0A1F6VFZ7"/>
<dbReference type="Proteomes" id="UP000178235">
    <property type="component" value="Unassembled WGS sequence"/>
</dbReference>
<sequence length="285" mass="33748">MNSAKKHILNFLLSLIVFSLIFLIFTPYFTTDFLDIRQERENEENYQKFLREEALRKIKEAEDKIYLTGKFDPSQREDFILIPPEYTIDQMDQYQLYLRKETYTAYLQMQSVASFDKIDLKIASATRNFDYQKELWDNQWTGITIIDGKNLLKSIPDELERFKKILEYSAVPGTSRHHWGTDIDINNANLTYFRSSEGKKVYAWLVKNAPLFGFCQTYNSRGNIRSTGYNEEKWHWSYLPLAKDFTKRYKELIKEEDLKGFLGDEYVSSVDLINNYVLAINPDCI</sequence>
<dbReference type="PANTHER" id="PTHR34385">
    <property type="entry name" value="D-ALANYL-D-ALANINE CARBOXYPEPTIDASE"/>
    <property type="match status" value="1"/>
</dbReference>
<feature type="domain" description="D-alanyl-D-alanine carboxypeptidase-like core" evidence="2">
    <location>
        <begin position="96"/>
        <end position="240"/>
    </location>
</feature>